<feature type="region of interest" description="Disordered" evidence="1">
    <location>
        <begin position="700"/>
        <end position="720"/>
    </location>
</feature>
<evidence type="ECO:0000259" key="2">
    <source>
        <dbReference type="PROSITE" id="PS50086"/>
    </source>
</evidence>
<dbReference type="Pfam" id="PF00566">
    <property type="entry name" value="RabGAP-TBC"/>
    <property type="match status" value="1"/>
</dbReference>
<feature type="compositionally biased region" description="Basic and acidic residues" evidence="1">
    <location>
        <begin position="70"/>
        <end position="79"/>
    </location>
</feature>
<feature type="region of interest" description="Disordered" evidence="1">
    <location>
        <begin position="112"/>
        <end position="131"/>
    </location>
</feature>
<keyword evidence="4" id="KW-1185">Reference proteome</keyword>
<dbReference type="SMART" id="SM00164">
    <property type="entry name" value="TBC"/>
    <property type="match status" value="1"/>
</dbReference>
<name>A0ABP0PNS1_9DINO</name>
<feature type="non-terminal residue" evidence="3">
    <location>
        <position position="1"/>
    </location>
</feature>
<dbReference type="PROSITE" id="PS50086">
    <property type="entry name" value="TBC_RABGAP"/>
    <property type="match status" value="1"/>
</dbReference>
<evidence type="ECO:0000313" key="3">
    <source>
        <dbReference type="EMBL" id="CAK9077446.1"/>
    </source>
</evidence>
<dbReference type="Gene3D" id="1.10.472.80">
    <property type="entry name" value="Ypt/Rab-GAP domain of gyp1p, domain 3"/>
    <property type="match status" value="1"/>
</dbReference>
<dbReference type="InterPro" id="IPR000195">
    <property type="entry name" value="Rab-GAP-TBC_dom"/>
</dbReference>
<organism evidence="3 4">
    <name type="scientific">Durusdinium trenchii</name>
    <dbReference type="NCBI Taxonomy" id="1381693"/>
    <lineage>
        <taxon>Eukaryota</taxon>
        <taxon>Sar</taxon>
        <taxon>Alveolata</taxon>
        <taxon>Dinophyceae</taxon>
        <taxon>Suessiales</taxon>
        <taxon>Symbiodiniaceae</taxon>
        <taxon>Durusdinium</taxon>
    </lineage>
</organism>
<dbReference type="EMBL" id="CAXAMN010023406">
    <property type="protein sequence ID" value="CAK9077446.1"/>
    <property type="molecule type" value="Genomic_DNA"/>
</dbReference>
<dbReference type="Proteomes" id="UP001642484">
    <property type="component" value="Unassembled WGS sequence"/>
</dbReference>
<dbReference type="PANTHER" id="PTHR22957">
    <property type="entry name" value="TBC1 DOMAIN FAMILY MEMBER GTPASE-ACTIVATING PROTEIN"/>
    <property type="match status" value="1"/>
</dbReference>
<feature type="region of interest" description="Disordered" evidence="1">
    <location>
        <begin position="64"/>
        <end position="92"/>
    </location>
</feature>
<proteinExistence type="predicted"/>
<protein>
    <recommendedName>
        <fullName evidence="2">Rab-GAP TBC domain-containing protein</fullName>
    </recommendedName>
</protein>
<dbReference type="InterPro" id="IPR035969">
    <property type="entry name" value="Rab-GAP_TBC_sf"/>
</dbReference>
<evidence type="ECO:0000313" key="4">
    <source>
        <dbReference type="Proteomes" id="UP001642484"/>
    </source>
</evidence>
<gene>
    <name evidence="3" type="ORF">CCMP2556_LOCUS38188</name>
</gene>
<feature type="domain" description="Rab-GAP TBC" evidence="2">
    <location>
        <begin position="318"/>
        <end position="523"/>
    </location>
</feature>
<sequence length="753" mass="83052">WLLAVGGTRRYLHLSACQVHSQAPELPVCCYRSYTAPKPQDPKRSRIFRWQVLLVQNPKEWTEDPLATEQRSRKAKLTDAKVTSPKASGSGPTEAFELFGDFDIEALFDDLDQEGRPSGLPSSGGALETSTPDDIDDFFDSLLADPVFQPKTTAMPSSAPARSEGVSPPVATARPVEAEGPKVTCAMPNGDQFSDASLRSKARLRLALTKFYANRKSDKLGNLDRIVDRYEGRVVELWASLGLKYSLPPNVAVQWLANTLDPHAAVQFASGVAVPASVQEVLMHLGEEPEEASVESALRSAMQAKDTDILAAVSFRHGCPAEQRPGVWRAMLGPTRTVEDEQTLRERRWAYEELRSKMLEELLLEDSTPSSPSKLKVMREEVAARTWPNEAFFTSAATEAVTNVVMTHAWRGCRSVSGLADLAAVLLYGLSSTGLMKDAEADTFWSLSELLAEESILGDEALAWQAKRLHRLHLSFDPPVAELLQEHGLEAMPALRLGALLLSRAGFPLVQLARLWDALLADPRRFEFADDLVLALLLLTRGDLLQRDDVGGLAESLLAAPLVVDLELLLRRAYAICALRRQHGPNDQMPFPKLPEGIDLDSAVAAAQEGLSSLWGKVRAAGAGYWEAASEVDWGAQVVRARQVVAERAPLIQQQLSQATSAMAEASKARPILFEISQEEQIDFDDSQLKSYKSFEWPDEDKTPLQALPPGREEHERNLRRVKRLSRSARRYPRAFRVIVGRDSSSESEGEAP</sequence>
<evidence type="ECO:0000256" key="1">
    <source>
        <dbReference type="SAM" id="MobiDB-lite"/>
    </source>
</evidence>
<reference evidence="3 4" key="1">
    <citation type="submission" date="2024-02" db="EMBL/GenBank/DDBJ databases">
        <authorList>
            <person name="Chen Y."/>
            <person name="Shah S."/>
            <person name="Dougan E. K."/>
            <person name="Thang M."/>
            <person name="Chan C."/>
        </authorList>
    </citation>
    <scope>NUCLEOTIDE SEQUENCE [LARGE SCALE GENOMIC DNA]</scope>
</reference>
<accession>A0ABP0PNS1</accession>
<comment type="caution">
    <text evidence="3">The sequence shown here is derived from an EMBL/GenBank/DDBJ whole genome shotgun (WGS) entry which is preliminary data.</text>
</comment>
<dbReference type="SUPFAM" id="SSF47923">
    <property type="entry name" value="Ypt/Rab-GAP domain of gyp1p"/>
    <property type="match status" value="2"/>
</dbReference>